<dbReference type="PANTHER" id="PTHR43302">
    <property type="entry name" value="TRANSPORTER ARSB-RELATED"/>
    <property type="match status" value="1"/>
</dbReference>
<evidence type="ECO:0000256" key="13">
    <source>
        <dbReference type="HAMAP-Rule" id="MF_01599"/>
    </source>
</evidence>
<evidence type="ECO:0000256" key="4">
    <source>
        <dbReference type="ARBA" id="ARBA00022449"/>
    </source>
</evidence>
<keyword evidence="16" id="KW-1185">Reference proteome</keyword>
<feature type="transmembrane region" description="Helical" evidence="13">
    <location>
        <begin position="92"/>
        <end position="109"/>
    </location>
</feature>
<dbReference type="NCBIfam" id="TIGR00774">
    <property type="entry name" value="NhaB"/>
    <property type="match status" value="1"/>
</dbReference>
<comment type="function">
    <text evidence="13">Na(+)/H(+) antiporter that extrudes sodium in exchange for external protons.</text>
</comment>
<protein>
    <recommendedName>
        <fullName evidence="13 14">Na(+)/H(+) antiporter NhaB</fullName>
    </recommendedName>
    <alternativeName>
        <fullName evidence="13">Sodium/proton antiporter NhaB</fullName>
    </alternativeName>
</protein>
<evidence type="ECO:0000256" key="3">
    <source>
        <dbReference type="ARBA" id="ARBA00022448"/>
    </source>
</evidence>
<evidence type="ECO:0000313" key="15">
    <source>
        <dbReference type="EMBL" id="GLQ71788.1"/>
    </source>
</evidence>
<evidence type="ECO:0000256" key="1">
    <source>
        <dbReference type="ARBA" id="ARBA00004651"/>
    </source>
</evidence>
<dbReference type="PANTHER" id="PTHR43302:SF1">
    <property type="entry name" value="NA(+)_H(+) ANTIPORTER NHAB"/>
    <property type="match status" value="1"/>
</dbReference>
<evidence type="ECO:0000256" key="12">
    <source>
        <dbReference type="ARBA" id="ARBA00023201"/>
    </source>
</evidence>
<dbReference type="EMBL" id="BSNX01000008">
    <property type="protein sequence ID" value="GLQ71788.1"/>
    <property type="molecule type" value="Genomic_DNA"/>
</dbReference>
<evidence type="ECO:0000256" key="11">
    <source>
        <dbReference type="ARBA" id="ARBA00023136"/>
    </source>
</evidence>
<feature type="transmembrane region" description="Helical" evidence="13">
    <location>
        <begin position="299"/>
        <end position="318"/>
    </location>
</feature>
<keyword evidence="5 13" id="KW-1003">Cell membrane</keyword>
<dbReference type="InterPro" id="IPR004671">
    <property type="entry name" value="Na+/H+_antiporter_NhaB"/>
</dbReference>
<proteinExistence type="inferred from homology"/>
<gene>
    <name evidence="13 15" type="primary">nhaB</name>
    <name evidence="15" type="ORF">GCM10007932_11480</name>
</gene>
<keyword evidence="4 13" id="KW-0050">Antiport</keyword>
<keyword evidence="10 13" id="KW-0406">Ion transport</keyword>
<sequence>MPMSLGNAFIKNFLGKAPDWYKLAIIAFLIINPIVFYFVDPFIAGWMLIIEFIFTLAMALKCYPLQPGGLLAIQAVAIGMTSPNQVYHELEANLPVLLLLVFMVAGIYFMKELLLFIFTKILLGVRSKVMLSVAFCFVSAFLSAFLDALTVIAVVISVAVGFYSIYHKVASGKGSQANHDHTSDDHLCEVTRDDLENYRSFLRSLLMHAGVGTALGGVMTMVGEPQNLIIADQASWQFGEFMIRMLPVTLPVFFCGLITCALVEKFKVCGYGTDLPASVRKILVDFDNEQRKRRNKQDIAKLVIQGLIALWLIIGLMFHLAEVGLIGLSVIILATAFTGVIEEHSLGKAFEEALPFTALLAVFFAVVAVIIDQELFKPVIDAVLALEGGQQMIMFYIANGLLSMVSDNVFVGTVYINEVKSALVEGIITRDQFDLLAVAINTGTNLPSVATPNGQAAFLFLLTSALAPLIRLSYGRMVIMALPYTFVLAIVGLFGIAFLLEPFTASFYEMGWISHHVGEAVSSSQGH</sequence>
<feature type="transmembrane region" description="Helical" evidence="13">
    <location>
        <begin position="241"/>
        <end position="263"/>
    </location>
</feature>
<feature type="transmembrane region" description="Helical" evidence="13">
    <location>
        <begin position="481"/>
        <end position="500"/>
    </location>
</feature>
<evidence type="ECO:0000256" key="2">
    <source>
        <dbReference type="ARBA" id="ARBA00006036"/>
    </source>
</evidence>
<comment type="subcellular location">
    <subcellularLocation>
        <location evidence="1 13">Cell membrane</location>
        <topology evidence="1 13">Multi-pass membrane protein</topology>
    </subcellularLocation>
</comment>
<keyword evidence="8 13" id="KW-1133">Transmembrane helix</keyword>
<accession>A0AAV5NMQ1</accession>
<evidence type="ECO:0000313" key="16">
    <source>
        <dbReference type="Proteomes" id="UP001156690"/>
    </source>
</evidence>
<dbReference type="RefSeq" id="WP_126608310.1">
    <property type="nucleotide sequence ID" value="NZ_AP025144.1"/>
</dbReference>
<name>A0AAV5NMQ1_9VIBR</name>
<evidence type="ECO:0000256" key="9">
    <source>
        <dbReference type="ARBA" id="ARBA00023053"/>
    </source>
</evidence>
<dbReference type="NCBIfam" id="NF007093">
    <property type="entry name" value="PRK09547.1"/>
    <property type="match status" value="1"/>
</dbReference>
<dbReference type="AlphaFoldDB" id="A0AAV5NMQ1"/>
<evidence type="ECO:0000256" key="14">
    <source>
        <dbReference type="NCBIfam" id="TIGR00774"/>
    </source>
</evidence>
<feature type="transmembrane region" description="Helical" evidence="13">
    <location>
        <begin position="45"/>
        <end position="63"/>
    </location>
</feature>
<feature type="transmembrane region" description="Helical" evidence="13">
    <location>
        <begin position="148"/>
        <end position="166"/>
    </location>
</feature>
<evidence type="ECO:0000256" key="10">
    <source>
        <dbReference type="ARBA" id="ARBA00023065"/>
    </source>
</evidence>
<reference evidence="16" key="1">
    <citation type="journal article" date="2019" name="Int. J. Syst. Evol. Microbiol.">
        <title>The Global Catalogue of Microorganisms (GCM) 10K type strain sequencing project: providing services to taxonomists for standard genome sequencing and annotation.</title>
        <authorList>
            <consortium name="The Broad Institute Genomics Platform"/>
            <consortium name="The Broad Institute Genome Sequencing Center for Infectious Disease"/>
            <person name="Wu L."/>
            <person name="Ma J."/>
        </authorList>
    </citation>
    <scope>NUCLEOTIDE SEQUENCE [LARGE SCALE GENOMIC DNA]</scope>
    <source>
        <strain evidence="16">NBRC 15640</strain>
    </source>
</reference>
<keyword evidence="11 13" id="KW-0472">Membrane</keyword>
<comment type="catalytic activity">
    <reaction evidence="13">
        <text>2 Na(+)(in) + 3 H(+)(out) = 2 Na(+)(out) + 3 H(+)(in)</text>
        <dbReference type="Rhea" id="RHEA:29247"/>
        <dbReference type="ChEBI" id="CHEBI:15378"/>
        <dbReference type="ChEBI" id="CHEBI:29101"/>
    </reaction>
</comment>
<feature type="transmembrane region" description="Helical" evidence="13">
    <location>
        <begin position="324"/>
        <end position="341"/>
    </location>
</feature>
<dbReference type="GO" id="GO:0005886">
    <property type="term" value="C:plasma membrane"/>
    <property type="evidence" value="ECO:0007669"/>
    <property type="project" value="UniProtKB-SubCell"/>
</dbReference>
<dbReference type="HAMAP" id="MF_01599">
    <property type="entry name" value="NhaB"/>
    <property type="match status" value="1"/>
</dbReference>
<keyword evidence="9 13" id="KW-0915">Sodium</keyword>
<keyword evidence="7 13" id="KW-0812">Transmembrane</keyword>
<keyword evidence="3 13" id="KW-0813">Transport</keyword>
<dbReference type="GO" id="GO:0015385">
    <property type="term" value="F:sodium:proton antiporter activity"/>
    <property type="evidence" value="ECO:0007669"/>
    <property type="project" value="UniProtKB-UniRule"/>
</dbReference>
<evidence type="ECO:0000256" key="5">
    <source>
        <dbReference type="ARBA" id="ARBA00022475"/>
    </source>
</evidence>
<dbReference type="Pfam" id="PF06450">
    <property type="entry name" value="NhaB"/>
    <property type="match status" value="1"/>
</dbReference>
<feature type="transmembrane region" description="Helical" evidence="13">
    <location>
        <begin position="20"/>
        <end position="39"/>
    </location>
</feature>
<feature type="transmembrane region" description="Helical" evidence="13">
    <location>
        <begin position="201"/>
        <end position="221"/>
    </location>
</feature>
<dbReference type="Proteomes" id="UP001156690">
    <property type="component" value="Unassembled WGS sequence"/>
</dbReference>
<keyword evidence="12 13" id="KW-0739">Sodium transport</keyword>
<feature type="transmembrane region" description="Helical" evidence="13">
    <location>
        <begin position="353"/>
        <end position="371"/>
    </location>
</feature>
<evidence type="ECO:0000256" key="6">
    <source>
        <dbReference type="ARBA" id="ARBA00022519"/>
    </source>
</evidence>
<evidence type="ECO:0000256" key="7">
    <source>
        <dbReference type="ARBA" id="ARBA00022692"/>
    </source>
</evidence>
<keyword evidence="6" id="KW-0997">Cell inner membrane</keyword>
<comment type="caution">
    <text evidence="15">The sequence shown here is derived from an EMBL/GenBank/DDBJ whole genome shotgun (WGS) entry which is preliminary data.</text>
</comment>
<comment type="similarity">
    <text evidence="2 13">Belongs to the NhaB Na(+)/H(+) (TC 2.A.34) antiporter family.</text>
</comment>
<evidence type="ECO:0000256" key="8">
    <source>
        <dbReference type="ARBA" id="ARBA00022989"/>
    </source>
</evidence>
<organism evidence="15 16">
    <name type="scientific">Vibrio penaeicida</name>
    <dbReference type="NCBI Taxonomy" id="104609"/>
    <lineage>
        <taxon>Bacteria</taxon>
        <taxon>Pseudomonadati</taxon>
        <taxon>Pseudomonadota</taxon>
        <taxon>Gammaproteobacteria</taxon>
        <taxon>Vibrionales</taxon>
        <taxon>Vibrionaceae</taxon>
        <taxon>Vibrio</taxon>
    </lineage>
</organism>